<reference evidence="1" key="1">
    <citation type="journal article" date="2021" name="New Phytol.">
        <title>Evolutionary innovations through gain and loss of genes in the ectomycorrhizal Boletales.</title>
        <authorList>
            <person name="Wu G."/>
            <person name="Miyauchi S."/>
            <person name="Morin E."/>
            <person name="Kuo A."/>
            <person name="Drula E."/>
            <person name="Varga T."/>
            <person name="Kohler A."/>
            <person name="Feng B."/>
            <person name="Cao Y."/>
            <person name="Lipzen A."/>
            <person name="Daum C."/>
            <person name="Hundley H."/>
            <person name="Pangilinan J."/>
            <person name="Johnson J."/>
            <person name="Barry K."/>
            <person name="LaButti K."/>
            <person name="Ng V."/>
            <person name="Ahrendt S."/>
            <person name="Min B."/>
            <person name="Choi I.G."/>
            <person name="Park H."/>
            <person name="Plett J.M."/>
            <person name="Magnuson J."/>
            <person name="Spatafora J.W."/>
            <person name="Nagy L.G."/>
            <person name="Henrissat B."/>
            <person name="Grigoriev I.V."/>
            <person name="Yang Z.L."/>
            <person name="Xu J."/>
            <person name="Martin F.M."/>
        </authorList>
    </citation>
    <scope>NUCLEOTIDE SEQUENCE</scope>
    <source>
        <strain evidence="1">ATCC 28755</strain>
    </source>
</reference>
<gene>
    <name evidence="1" type="ORF">BJ138DRAFT_7025</name>
</gene>
<protein>
    <submittedName>
        <fullName evidence="1">Uncharacterized protein</fullName>
    </submittedName>
</protein>
<evidence type="ECO:0000313" key="2">
    <source>
        <dbReference type="Proteomes" id="UP000790377"/>
    </source>
</evidence>
<name>A0ACB8AT23_9AGAM</name>
<accession>A0ACB8AT23</accession>
<dbReference type="EMBL" id="MU267589">
    <property type="protein sequence ID" value="KAH7916731.1"/>
    <property type="molecule type" value="Genomic_DNA"/>
</dbReference>
<keyword evidence="2" id="KW-1185">Reference proteome</keyword>
<comment type="caution">
    <text evidence="1">The sequence shown here is derived from an EMBL/GenBank/DDBJ whole genome shotgun (WGS) entry which is preliminary data.</text>
</comment>
<proteinExistence type="predicted"/>
<organism evidence="1 2">
    <name type="scientific">Hygrophoropsis aurantiaca</name>
    <dbReference type="NCBI Taxonomy" id="72124"/>
    <lineage>
        <taxon>Eukaryota</taxon>
        <taxon>Fungi</taxon>
        <taxon>Dikarya</taxon>
        <taxon>Basidiomycota</taxon>
        <taxon>Agaricomycotina</taxon>
        <taxon>Agaricomycetes</taxon>
        <taxon>Agaricomycetidae</taxon>
        <taxon>Boletales</taxon>
        <taxon>Coniophorineae</taxon>
        <taxon>Hygrophoropsidaceae</taxon>
        <taxon>Hygrophoropsis</taxon>
    </lineage>
</organism>
<dbReference type="Proteomes" id="UP000790377">
    <property type="component" value="Unassembled WGS sequence"/>
</dbReference>
<evidence type="ECO:0000313" key="1">
    <source>
        <dbReference type="EMBL" id="KAH7916731.1"/>
    </source>
</evidence>
<sequence>MTAHLVILRVTIFAIAIVTSIVTLALSVTVKDSLGIAASLLTATSLSAMYILDQLRGGVISAMIAFEIAWTFILWILWAAVAGLAVEVTQFCSYHSKDEKERCRMFTVTCALAFIVWIALLGYQITLTIYAVVASSRSRDVWTWSVQEATSTVVESTEYPYPSPKNKSSEHKNGVHDLPIQLPVDLPYESSFKSTSTCTVPTQPLYTHPGPSPRTAQSPTFRVGSPQSSYYFTQSPKRHHSMRSIFSSYTYRDKGLPSLPEDTNH</sequence>